<reference evidence="1 2" key="1">
    <citation type="submission" date="2019-11" db="EMBL/GenBank/DDBJ databases">
        <title>Growth characteristics of pneumococcus vary with the chemical composition of the capsule and with environmental conditions.</title>
        <authorList>
            <person name="Tothpal A."/>
            <person name="Desobry K."/>
            <person name="Joshi S."/>
            <person name="Wyllie A.L."/>
            <person name="Weinberger D.M."/>
        </authorList>
    </citation>
    <scope>NUCLEOTIDE SEQUENCE [LARGE SCALE GENOMIC DNA]</scope>
    <source>
        <strain evidence="2">pnumococcus09N</strain>
    </source>
</reference>
<accession>A0A7X3BZ44</accession>
<organism evidence="1 2">
    <name type="scientific">Streptococcus pneumoniae</name>
    <dbReference type="NCBI Taxonomy" id="1313"/>
    <lineage>
        <taxon>Bacteria</taxon>
        <taxon>Bacillati</taxon>
        <taxon>Bacillota</taxon>
        <taxon>Bacilli</taxon>
        <taxon>Lactobacillales</taxon>
        <taxon>Streptococcaceae</taxon>
        <taxon>Streptococcus</taxon>
    </lineage>
</organism>
<evidence type="ECO:0000313" key="1">
    <source>
        <dbReference type="EMBL" id="MTV44774.1"/>
    </source>
</evidence>
<dbReference type="AlphaFoldDB" id="A0A7X3BZ44"/>
<dbReference type="EMBL" id="WNHU01000825">
    <property type="protein sequence ID" value="MTV44774.1"/>
    <property type="molecule type" value="Genomic_DNA"/>
</dbReference>
<proteinExistence type="predicted"/>
<feature type="non-terminal residue" evidence="1">
    <location>
        <position position="1"/>
    </location>
</feature>
<sequence>SLETAQVWIGELVSGIGNLMKRGLDNAWDGIKSAAAWALQWLIDEVGKTPKRLSAAASGMWDGLKLAFKSALNWVIEKWNS</sequence>
<protein>
    <recommendedName>
        <fullName evidence="3">Phage tail tape measure protein</fullName>
    </recommendedName>
</protein>
<feature type="non-terminal residue" evidence="1">
    <location>
        <position position="81"/>
    </location>
</feature>
<gene>
    <name evidence="1" type="ORF">GM545_14695</name>
</gene>
<comment type="caution">
    <text evidence="1">The sequence shown here is derived from an EMBL/GenBank/DDBJ whole genome shotgun (WGS) entry which is preliminary data.</text>
</comment>
<evidence type="ECO:0008006" key="3">
    <source>
        <dbReference type="Google" id="ProtNLM"/>
    </source>
</evidence>
<evidence type="ECO:0000313" key="2">
    <source>
        <dbReference type="Proteomes" id="UP000467349"/>
    </source>
</evidence>
<name>A0A7X3BZ44_STREE</name>
<dbReference type="Proteomes" id="UP000467349">
    <property type="component" value="Unassembled WGS sequence"/>
</dbReference>
<dbReference type="RefSeq" id="WP_230681817.1">
    <property type="nucleotide sequence ID" value="NZ_WNHU01000825.1"/>
</dbReference>